<dbReference type="AlphaFoldDB" id="A0A1I4EUH3"/>
<proteinExistence type="inferred from homology"/>
<dbReference type="InterPro" id="IPR006027">
    <property type="entry name" value="NusB_RsmB_TIM44"/>
</dbReference>
<name>A0A1I4EUH3_9FIRM</name>
<evidence type="ECO:0000256" key="5">
    <source>
        <dbReference type="ARBA" id="ARBA00023163"/>
    </source>
</evidence>
<dbReference type="InterPro" id="IPR011605">
    <property type="entry name" value="NusB_fam"/>
</dbReference>
<keyword evidence="2 6" id="KW-0889">Transcription antitermination</keyword>
<evidence type="ECO:0000256" key="1">
    <source>
        <dbReference type="ARBA" id="ARBA00005952"/>
    </source>
</evidence>
<evidence type="ECO:0000259" key="7">
    <source>
        <dbReference type="Pfam" id="PF01029"/>
    </source>
</evidence>
<dbReference type="PANTHER" id="PTHR11078:SF3">
    <property type="entry name" value="ANTITERMINATION NUSB DOMAIN-CONTAINING PROTEIN"/>
    <property type="match status" value="1"/>
</dbReference>
<dbReference type="Pfam" id="PF01029">
    <property type="entry name" value="NusB"/>
    <property type="match status" value="1"/>
</dbReference>
<dbReference type="GO" id="GO:0003723">
    <property type="term" value="F:RNA binding"/>
    <property type="evidence" value="ECO:0007669"/>
    <property type="project" value="UniProtKB-UniRule"/>
</dbReference>
<evidence type="ECO:0000313" key="8">
    <source>
        <dbReference type="EMBL" id="SFL09362.1"/>
    </source>
</evidence>
<dbReference type="OrthoDB" id="9811381at2"/>
<evidence type="ECO:0000256" key="2">
    <source>
        <dbReference type="ARBA" id="ARBA00022814"/>
    </source>
</evidence>
<dbReference type="GO" id="GO:0031564">
    <property type="term" value="P:transcription antitermination"/>
    <property type="evidence" value="ECO:0007669"/>
    <property type="project" value="UniProtKB-KW"/>
</dbReference>
<dbReference type="PANTHER" id="PTHR11078">
    <property type="entry name" value="N UTILIZATION SUBSTANCE PROTEIN B-RELATED"/>
    <property type="match status" value="1"/>
</dbReference>
<gene>
    <name evidence="6" type="primary">nusB</name>
    <name evidence="8" type="ORF">SAMN02983006_00158</name>
</gene>
<dbReference type="InterPro" id="IPR035926">
    <property type="entry name" value="NusB-like_sf"/>
</dbReference>
<evidence type="ECO:0000256" key="3">
    <source>
        <dbReference type="ARBA" id="ARBA00022884"/>
    </source>
</evidence>
<comment type="similarity">
    <text evidence="1 6">Belongs to the NusB family.</text>
</comment>
<protein>
    <recommendedName>
        <fullName evidence="6">Transcription antitermination protein NusB</fullName>
    </recommendedName>
    <alternativeName>
        <fullName evidence="6">Antitermination factor NusB</fullName>
    </alternativeName>
</protein>
<dbReference type="STRING" id="29563.SAMN02983006_00158"/>
<feature type="domain" description="NusB/RsmB/TIM44" evidence="7">
    <location>
        <begin position="7"/>
        <end position="136"/>
    </location>
</feature>
<accession>A0A1I4EUH3</accession>
<keyword evidence="4 6" id="KW-0805">Transcription regulation</keyword>
<dbReference type="Gene3D" id="1.10.940.10">
    <property type="entry name" value="NusB-like"/>
    <property type="match status" value="1"/>
</dbReference>
<keyword evidence="5 6" id="KW-0804">Transcription</keyword>
<reference evidence="8 9" key="1">
    <citation type="submission" date="2016-10" db="EMBL/GenBank/DDBJ databases">
        <authorList>
            <person name="de Groot N.N."/>
        </authorList>
    </citation>
    <scope>NUCLEOTIDE SEQUENCE [LARGE SCALE GENOMIC DNA]</scope>
    <source>
        <strain evidence="8 9">ATCC 51327</strain>
    </source>
</reference>
<keyword evidence="3 6" id="KW-0694">RNA-binding</keyword>
<dbReference type="NCBIfam" id="TIGR01951">
    <property type="entry name" value="nusB"/>
    <property type="match status" value="1"/>
</dbReference>
<evidence type="ECO:0000313" key="9">
    <source>
        <dbReference type="Proteomes" id="UP000199006"/>
    </source>
</evidence>
<sequence length="136" mass="15661">MQKVSRHKQRIWALQILYGLDIRKKLDQETARQSYQKFVLAEGVIEKTAAELYVKELLFGIIMELELLDAQIDRYAINWNIERMSVIDRNILRIAVYEIQHEIPVGVAINEAVKVAKEFADDSSPAFINGILAKFA</sequence>
<evidence type="ECO:0000256" key="6">
    <source>
        <dbReference type="HAMAP-Rule" id="MF_00073"/>
    </source>
</evidence>
<dbReference type="RefSeq" id="WP_089858148.1">
    <property type="nucleotide sequence ID" value="NZ_FOTI01000001.1"/>
</dbReference>
<dbReference type="GO" id="GO:0006353">
    <property type="term" value="P:DNA-templated transcription termination"/>
    <property type="evidence" value="ECO:0007669"/>
    <property type="project" value="UniProtKB-UniRule"/>
</dbReference>
<dbReference type="HAMAP" id="MF_00073">
    <property type="entry name" value="NusB"/>
    <property type="match status" value="1"/>
</dbReference>
<dbReference type="SUPFAM" id="SSF48013">
    <property type="entry name" value="NusB-like"/>
    <property type="match status" value="1"/>
</dbReference>
<organism evidence="8 9">
    <name type="scientific">Halanaerobium salsuginis</name>
    <dbReference type="NCBI Taxonomy" id="29563"/>
    <lineage>
        <taxon>Bacteria</taxon>
        <taxon>Bacillati</taxon>
        <taxon>Bacillota</taxon>
        <taxon>Clostridia</taxon>
        <taxon>Halanaerobiales</taxon>
        <taxon>Halanaerobiaceae</taxon>
        <taxon>Halanaerobium</taxon>
    </lineage>
</organism>
<dbReference type="EMBL" id="FOTI01000001">
    <property type="protein sequence ID" value="SFL09362.1"/>
    <property type="molecule type" value="Genomic_DNA"/>
</dbReference>
<dbReference type="Proteomes" id="UP000199006">
    <property type="component" value="Unassembled WGS sequence"/>
</dbReference>
<keyword evidence="9" id="KW-1185">Reference proteome</keyword>
<evidence type="ECO:0000256" key="4">
    <source>
        <dbReference type="ARBA" id="ARBA00023015"/>
    </source>
</evidence>
<comment type="function">
    <text evidence="6">Involved in transcription antitermination. Required for transcription of ribosomal RNA (rRNA) genes. Binds specifically to the boxA antiterminator sequence of the ribosomal RNA (rrn) operons.</text>
</comment>
<dbReference type="GO" id="GO:0005829">
    <property type="term" value="C:cytosol"/>
    <property type="evidence" value="ECO:0007669"/>
    <property type="project" value="TreeGrafter"/>
</dbReference>